<comment type="caution">
    <text evidence="1">The sequence shown here is derived from an EMBL/GenBank/DDBJ whole genome shotgun (WGS) entry which is preliminary data.</text>
</comment>
<reference evidence="1 2" key="1">
    <citation type="submission" date="2015-04" db="EMBL/GenBank/DDBJ databases">
        <title>Whole genome shotgun sequence of Flavihumibacter petaseus NBRC 106054.</title>
        <authorList>
            <person name="Miyazawa S."/>
            <person name="Hosoyama A."/>
            <person name="Hashimoto M."/>
            <person name="Noguchi M."/>
            <person name="Tsuchikane K."/>
            <person name="Ohji S."/>
            <person name="Yamazoe A."/>
            <person name="Ichikawa N."/>
            <person name="Kimura A."/>
            <person name="Fujita N."/>
        </authorList>
    </citation>
    <scope>NUCLEOTIDE SEQUENCE [LARGE SCALE GENOMIC DNA]</scope>
    <source>
        <strain evidence="1 2">NBRC 106054</strain>
    </source>
</reference>
<gene>
    <name evidence="1" type="ORF">FPE01S_04_04240</name>
</gene>
<evidence type="ECO:0008006" key="3">
    <source>
        <dbReference type="Google" id="ProtNLM"/>
    </source>
</evidence>
<dbReference type="OrthoDB" id="5450709at2"/>
<proteinExistence type="predicted"/>
<dbReference type="RefSeq" id="WP_046371135.1">
    <property type="nucleotide sequence ID" value="NZ_BBWV01000004.1"/>
</dbReference>
<dbReference type="Proteomes" id="UP000033121">
    <property type="component" value="Unassembled WGS sequence"/>
</dbReference>
<protein>
    <recommendedName>
        <fullName evidence="3">DUF3570 domain-containing protein</fullName>
    </recommendedName>
</protein>
<evidence type="ECO:0000313" key="1">
    <source>
        <dbReference type="EMBL" id="GAO45180.1"/>
    </source>
</evidence>
<dbReference type="STRING" id="1220578.FPE01S_04_04240"/>
<organism evidence="1 2">
    <name type="scientific">Flavihumibacter petaseus NBRC 106054</name>
    <dbReference type="NCBI Taxonomy" id="1220578"/>
    <lineage>
        <taxon>Bacteria</taxon>
        <taxon>Pseudomonadati</taxon>
        <taxon>Bacteroidota</taxon>
        <taxon>Chitinophagia</taxon>
        <taxon>Chitinophagales</taxon>
        <taxon>Chitinophagaceae</taxon>
        <taxon>Flavihumibacter</taxon>
    </lineage>
</organism>
<accession>A0A0E9N755</accession>
<dbReference type="EMBL" id="BBWV01000004">
    <property type="protein sequence ID" value="GAO45180.1"/>
    <property type="molecule type" value="Genomic_DNA"/>
</dbReference>
<sequence length="394" mass="44997">MKKVFLSACTLLSLMKLQAQQKDSAFVPRKLHIDEINLVSSYYHQDGNNSAVTGGIGTEKLTDIANVLDIKLFRYDRKGRKNNFGLEMGIDHYTSASSDKIDLKANSSASSADTRFYPSVNWSRENETKGSTFGGGLSFSNEFDYQSIGVNVLYAQKTRNRNGEFTARLQAYLDKVKMIAPYELRSPSNEDVEDEGWKNRNSYSGSFSWTQVINRNLQVAVLADVVQQNGYLGLPFHRVYFTDGSVHQENLPDSRFKIPVGLRANYFLGDRFIFRAYYRYYSDNWGLSAHTADLEVPVKISPFLSISPFYRFYSQHAVKYFAPYGGHTGKDEYYTSNYDLSTFNSNFLGAGIRWAPVNGVFGWQHFHMIELRYGHYDRTNGLNSNIVSLHLQYK</sequence>
<dbReference type="Pfam" id="PF12094">
    <property type="entry name" value="DUF3570"/>
    <property type="match status" value="1"/>
</dbReference>
<dbReference type="AlphaFoldDB" id="A0A0E9N755"/>
<keyword evidence="2" id="KW-1185">Reference proteome</keyword>
<dbReference type="InterPro" id="IPR021953">
    <property type="entry name" value="DUF3570"/>
</dbReference>
<evidence type="ECO:0000313" key="2">
    <source>
        <dbReference type="Proteomes" id="UP000033121"/>
    </source>
</evidence>
<name>A0A0E9N755_9BACT</name>